<proteinExistence type="predicted"/>
<dbReference type="InterPro" id="IPR011990">
    <property type="entry name" value="TPR-like_helical_dom_sf"/>
</dbReference>
<feature type="region of interest" description="Disordered" evidence="1">
    <location>
        <begin position="1"/>
        <end position="20"/>
    </location>
</feature>
<dbReference type="SUPFAM" id="SSF48452">
    <property type="entry name" value="TPR-like"/>
    <property type="match status" value="1"/>
</dbReference>
<evidence type="ECO:0000313" key="2">
    <source>
        <dbReference type="EMBL" id="GFC70443.1"/>
    </source>
</evidence>
<protein>
    <submittedName>
        <fullName evidence="2">Uncharacterized protein</fullName>
    </submittedName>
</protein>
<feature type="non-terminal residue" evidence="2">
    <location>
        <position position="275"/>
    </location>
</feature>
<feature type="compositionally biased region" description="Low complexity" evidence="1">
    <location>
        <begin position="10"/>
        <end position="20"/>
    </location>
</feature>
<feature type="non-terminal residue" evidence="2">
    <location>
        <position position="1"/>
    </location>
</feature>
<dbReference type="EMBL" id="BKCJ011028904">
    <property type="protein sequence ID" value="GFC70443.1"/>
    <property type="molecule type" value="Genomic_DNA"/>
</dbReference>
<accession>A0A699QKV4</accession>
<gene>
    <name evidence="2" type="ORF">Tci_842413</name>
</gene>
<comment type="caution">
    <text evidence="2">The sequence shown here is derived from an EMBL/GenBank/DDBJ whole genome shotgun (WGS) entry which is preliminary data.</text>
</comment>
<dbReference type="AlphaFoldDB" id="A0A699QKV4"/>
<sequence length="275" mass="29845">PLLHPRPAQLRGCARRGGPPAAPHLGPACRLLGRALHPQRGHLPAGRLFGAGGGGLWPAAAHRGRARLGGRSHLAARARAGGAHGCPPAHHPRHGQGGAATHRKTFGWLSETGCWHGPFGSLIAALPGWLLTAKLLLYPVLIRVFMRMNESFEDPKAAQNTVRRYERMVAHDEAAFFDLEEFEIIIDYYVTSAAFDKAQQACEVALNQYPFSTELLIDRAQISAMRGDYTEAERQIANVASLDPDNADVAVTRGIIATQRGEFNEAVRFFQAALA</sequence>
<organism evidence="2">
    <name type="scientific">Tanacetum cinerariifolium</name>
    <name type="common">Dalmatian daisy</name>
    <name type="synonym">Chrysanthemum cinerariifolium</name>
    <dbReference type="NCBI Taxonomy" id="118510"/>
    <lineage>
        <taxon>Eukaryota</taxon>
        <taxon>Viridiplantae</taxon>
        <taxon>Streptophyta</taxon>
        <taxon>Embryophyta</taxon>
        <taxon>Tracheophyta</taxon>
        <taxon>Spermatophyta</taxon>
        <taxon>Magnoliopsida</taxon>
        <taxon>eudicotyledons</taxon>
        <taxon>Gunneridae</taxon>
        <taxon>Pentapetalae</taxon>
        <taxon>asterids</taxon>
        <taxon>campanulids</taxon>
        <taxon>Asterales</taxon>
        <taxon>Asteraceae</taxon>
        <taxon>Asteroideae</taxon>
        <taxon>Anthemideae</taxon>
        <taxon>Anthemidinae</taxon>
        <taxon>Tanacetum</taxon>
    </lineage>
</organism>
<evidence type="ECO:0000256" key="1">
    <source>
        <dbReference type="SAM" id="MobiDB-lite"/>
    </source>
</evidence>
<feature type="region of interest" description="Disordered" evidence="1">
    <location>
        <begin position="80"/>
        <end position="100"/>
    </location>
</feature>
<dbReference type="PROSITE" id="PS50293">
    <property type="entry name" value="TPR_REGION"/>
    <property type="match status" value="1"/>
</dbReference>
<dbReference type="Gene3D" id="1.25.40.10">
    <property type="entry name" value="Tetratricopeptide repeat domain"/>
    <property type="match status" value="1"/>
</dbReference>
<name>A0A699QKV4_TANCI</name>
<reference evidence="2" key="1">
    <citation type="journal article" date="2019" name="Sci. Rep.">
        <title>Draft genome of Tanacetum cinerariifolium, the natural source of mosquito coil.</title>
        <authorList>
            <person name="Yamashiro T."/>
            <person name="Shiraishi A."/>
            <person name="Satake H."/>
            <person name="Nakayama K."/>
        </authorList>
    </citation>
    <scope>NUCLEOTIDE SEQUENCE</scope>
</reference>